<dbReference type="InterPro" id="IPR029058">
    <property type="entry name" value="AB_hydrolase_fold"/>
</dbReference>
<dbReference type="AlphaFoldDB" id="A0A7S4KTW6"/>
<sequence>MKFLVLLAAALVAVNAQGCDYCGPFNVTADTLPSYVGPNPFPFLSSTGYVQVSSERSNFYWLVESQSDTPDEDPLVFWYQGGPGCSGLAGLFTEHGPFRVDAQGNVELAQFTWNTNANIVYLEQPTGVGFSFSPDHPSKYTSSDDQAAEDNFNFIEGFLKANPKFVGRKTWLAGESYGGVYIPTLTGQILDNPNSNIYNQLTGTMLGNPVMSCESLKEKDVLVHIFFWHQLISYSSYQEWNNDGCPQTPQSAHCSSLFIKIFREIGRVYQEIGAFSFNGTQPSLDPDDLYQDFILGNGTLEWTLTLETNDPDLDDLAITYLNRQDVQTAIHAQPPPAGEWEICTPGSTLQYNISGESMIPFYQNLIATRPDVTILVYSGDIDIATVPAAQTQLCLAELQGTPIQGKTWAPWYVNGATAGYVEYFEEYTYATVKGAGHTVPTYQPLTAYNMFERFSQNQNLDGGEIYFPPASSPKPRNKPLRQSDMLRKYNVGF</sequence>
<dbReference type="InterPro" id="IPR018202">
    <property type="entry name" value="Ser_caboxypep_ser_AS"/>
</dbReference>
<organism evidence="3">
    <name type="scientific">Paramoeba aestuarina</name>
    <dbReference type="NCBI Taxonomy" id="180227"/>
    <lineage>
        <taxon>Eukaryota</taxon>
        <taxon>Amoebozoa</taxon>
        <taxon>Discosea</taxon>
        <taxon>Flabellinia</taxon>
        <taxon>Dactylopodida</taxon>
        <taxon>Paramoebidae</taxon>
        <taxon>Paramoeba</taxon>
    </lineage>
</organism>
<keyword evidence="2" id="KW-0732">Signal</keyword>
<gene>
    <name evidence="3" type="ORF">NAES01612_LOCUS11160</name>
</gene>
<keyword evidence="2" id="KW-0645">Protease</keyword>
<dbReference type="PANTHER" id="PTHR11802">
    <property type="entry name" value="SERINE PROTEASE FAMILY S10 SERINE CARBOXYPEPTIDASE"/>
    <property type="match status" value="1"/>
</dbReference>
<dbReference type="SUPFAM" id="SSF53474">
    <property type="entry name" value="alpha/beta-Hydrolases"/>
    <property type="match status" value="1"/>
</dbReference>
<dbReference type="EMBL" id="HBKR01016855">
    <property type="protein sequence ID" value="CAE2305072.1"/>
    <property type="molecule type" value="Transcribed_RNA"/>
</dbReference>
<reference evidence="3" key="1">
    <citation type="submission" date="2021-01" db="EMBL/GenBank/DDBJ databases">
        <authorList>
            <person name="Corre E."/>
            <person name="Pelletier E."/>
            <person name="Niang G."/>
            <person name="Scheremetjew M."/>
            <person name="Finn R."/>
            <person name="Kale V."/>
            <person name="Holt S."/>
            <person name="Cochrane G."/>
            <person name="Meng A."/>
            <person name="Brown T."/>
            <person name="Cohen L."/>
        </authorList>
    </citation>
    <scope>NUCLEOTIDE SEQUENCE</scope>
    <source>
        <strain evidence="3">SoJaBio B1-5/56/2</strain>
    </source>
</reference>
<name>A0A7S4KTW6_9EUKA</name>
<dbReference type="PANTHER" id="PTHR11802:SF201">
    <property type="entry name" value="CARBOXYPEPTIDASE"/>
    <property type="match status" value="1"/>
</dbReference>
<accession>A0A7S4KTW6</accession>
<dbReference type="PRINTS" id="PR00724">
    <property type="entry name" value="CRBOXYPTASEC"/>
</dbReference>
<dbReference type="InterPro" id="IPR001563">
    <property type="entry name" value="Peptidase_S10"/>
</dbReference>
<dbReference type="Pfam" id="PF00450">
    <property type="entry name" value="Peptidase_S10"/>
    <property type="match status" value="1"/>
</dbReference>
<proteinExistence type="inferred from homology"/>
<dbReference type="Gene3D" id="3.40.50.1820">
    <property type="entry name" value="alpha/beta hydrolase"/>
    <property type="match status" value="1"/>
</dbReference>
<dbReference type="GO" id="GO:0004185">
    <property type="term" value="F:serine-type carboxypeptidase activity"/>
    <property type="evidence" value="ECO:0007669"/>
    <property type="project" value="UniProtKB-UniRule"/>
</dbReference>
<evidence type="ECO:0000313" key="3">
    <source>
        <dbReference type="EMBL" id="CAE2305072.1"/>
    </source>
</evidence>
<dbReference type="GO" id="GO:0006508">
    <property type="term" value="P:proteolysis"/>
    <property type="evidence" value="ECO:0007669"/>
    <property type="project" value="UniProtKB-KW"/>
</dbReference>
<keyword evidence="2" id="KW-0121">Carboxypeptidase</keyword>
<evidence type="ECO:0000256" key="1">
    <source>
        <dbReference type="ARBA" id="ARBA00009431"/>
    </source>
</evidence>
<comment type="similarity">
    <text evidence="1 2">Belongs to the peptidase S10 family.</text>
</comment>
<feature type="chain" id="PRO_5031591400" description="Carboxypeptidase" evidence="2">
    <location>
        <begin position="17"/>
        <end position="493"/>
    </location>
</feature>
<keyword evidence="2" id="KW-0378">Hydrolase</keyword>
<feature type="signal peptide" evidence="2">
    <location>
        <begin position="1"/>
        <end position="16"/>
    </location>
</feature>
<protein>
    <recommendedName>
        <fullName evidence="2">Carboxypeptidase</fullName>
        <ecNumber evidence="2">3.4.16.-</ecNumber>
    </recommendedName>
</protein>
<dbReference type="PROSITE" id="PS00131">
    <property type="entry name" value="CARBOXYPEPT_SER_SER"/>
    <property type="match status" value="1"/>
</dbReference>
<evidence type="ECO:0000256" key="2">
    <source>
        <dbReference type="RuleBase" id="RU361156"/>
    </source>
</evidence>
<dbReference type="EC" id="3.4.16.-" evidence="2"/>